<dbReference type="EMBL" id="FPBO01000006">
    <property type="protein sequence ID" value="SFU64249.1"/>
    <property type="molecule type" value="Genomic_DNA"/>
</dbReference>
<dbReference type="SMART" id="SM00047">
    <property type="entry name" value="LYZ2"/>
    <property type="match status" value="1"/>
</dbReference>
<dbReference type="Pfam" id="PF01832">
    <property type="entry name" value="Glucosaminidase"/>
    <property type="match status" value="1"/>
</dbReference>
<dbReference type="Gene3D" id="2.10.70.40">
    <property type="entry name" value="peptidoglycan hydrolase"/>
    <property type="match status" value="1"/>
</dbReference>
<feature type="compositionally biased region" description="Low complexity" evidence="2">
    <location>
        <begin position="9"/>
        <end position="21"/>
    </location>
</feature>
<feature type="region of interest" description="Disordered" evidence="2">
    <location>
        <begin position="1"/>
        <end position="23"/>
    </location>
</feature>
<dbReference type="PANTHER" id="PTHR33308">
    <property type="entry name" value="PEPTIDOGLYCAN HYDROLASE FLGJ"/>
    <property type="match status" value="1"/>
</dbReference>
<dbReference type="PRINTS" id="PR01002">
    <property type="entry name" value="FLGFLGJ"/>
</dbReference>
<dbReference type="InterPro" id="IPR051056">
    <property type="entry name" value="Glycosyl_Hydrolase_73"/>
</dbReference>
<accession>A0A1I7HUJ4</accession>
<name>A0A1I7HUJ4_9BURK</name>
<evidence type="ECO:0000313" key="5">
    <source>
        <dbReference type="Proteomes" id="UP000199391"/>
    </source>
</evidence>
<dbReference type="PANTHER" id="PTHR33308:SF9">
    <property type="entry name" value="PEPTIDOGLYCAN HYDROLASE FLGJ"/>
    <property type="match status" value="1"/>
</dbReference>
<dbReference type="InterPro" id="IPR002901">
    <property type="entry name" value="MGlyc_endo_b_GlcNAc-like_dom"/>
</dbReference>
<evidence type="ECO:0000256" key="1">
    <source>
        <dbReference type="ARBA" id="ARBA00022801"/>
    </source>
</evidence>
<proteinExistence type="predicted"/>
<evidence type="ECO:0000259" key="3">
    <source>
        <dbReference type="SMART" id="SM00047"/>
    </source>
</evidence>
<dbReference type="Gene3D" id="1.10.530.10">
    <property type="match status" value="1"/>
</dbReference>
<dbReference type="OrthoDB" id="289937at2"/>
<evidence type="ECO:0000313" key="4">
    <source>
        <dbReference type="EMBL" id="SFU64249.1"/>
    </source>
</evidence>
<sequence>MNPFNLQRATAATPSTAATASNMRPAAATQGMGGGFGSAFSQVQRDVSAFIAQGGGMSAGGGASPPTLSSQTASSIALALQARAAGGTDGSGAIADAATASPTESQQQFLDSIKPWAAAAAKRLGVAPELVAAHAALESGWGKHPVGNNLFGIKAGAQWQGETASSATTEYTQGVAMKKVERFRSYPDQASGFDDYADLLIDNPRYQQALNTGSDAKAFAQGLVRGGYATDPAYAAKLAATAARLQAMRVQPGD</sequence>
<organism evidence="4 5">
    <name type="scientific">Pseudoduganella namucuonensis</name>
    <dbReference type="NCBI Taxonomy" id="1035707"/>
    <lineage>
        <taxon>Bacteria</taxon>
        <taxon>Pseudomonadati</taxon>
        <taxon>Pseudomonadota</taxon>
        <taxon>Betaproteobacteria</taxon>
        <taxon>Burkholderiales</taxon>
        <taxon>Oxalobacteraceae</taxon>
        <taxon>Telluria group</taxon>
        <taxon>Pseudoduganella</taxon>
    </lineage>
</organism>
<dbReference type="GO" id="GO:0071973">
    <property type="term" value="P:bacterial-type flagellum-dependent cell motility"/>
    <property type="evidence" value="ECO:0007669"/>
    <property type="project" value="TreeGrafter"/>
</dbReference>
<evidence type="ECO:0000256" key="2">
    <source>
        <dbReference type="SAM" id="MobiDB-lite"/>
    </source>
</evidence>
<gene>
    <name evidence="4" type="ORF">SAMN05216552_1006192</name>
</gene>
<keyword evidence="1" id="KW-0378">Hydrolase</keyword>
<dbReference type="RefSeq" id="WP_093555185.1">
    <property type="nucleotide sequence ID" value="NZ_FPBO01000006.1"/>
</dbReference>
<keyword evidence="4" id="KW-0966">Cell projection</keyword>
<reference evidence="5" key="1">
    <citation type="submission" date="2016-10" db="EMBL/GenBank/DDBJ databases">
        <authorList>
            <person name="Varghese N."/>
            <person name="Submissions S."/>
        </authorList>
    </citation>
    <scope>NUCLEOTIDE SEQUENCE [LARGE SCALE GENOMIC DNA]</scope>
    <source>
        <strain evidence="5">CGMCC 1.11014</strain>
    </source>
</reference>
<dbReference type="GO" id="GO:0004040">
    <property type="term" value="F:amidase activity"/>
    <property type="evidence" value="ECO:0007669"/>
    <property type="project" value="InterPro"/>
</dbReference>
<keyword evidence="4" id="KW-0282">Flagellum</keyword>
<dbReference type="STRING" id="1035707.SAMN05216552_1006192"/>
<keyword evidence="5" id="KW-1185">Reference proteome</keyword>
<keyword evidence="4" id="KW-0969">Cilium</keyword>
<protein>
    <submittedName>
        <fullName evidence="4">Flagellar protein FlgJ</fullName>
    </submittedName>
</protein>
<feature type="domain" description="Mannosyl-glycoprotein endo-beta-N-acetylglucosamidase-like" evidence="3">
    <location>
        <begin position="98"/>
        <end position="251"/>
    </location>
</feature>
<dbReference type="AlphaFoldDB" id="A0A1I7HUJ4"/>
<dbReference type="Proteomes" id="UP000199391">
    <property type="component" value="Unassembled WGS sequence"/>
</dbReference>